<reference evidence="9 10" key="1">
    <citation type="submission" date="2019-06" db="EMBL/GenBank/DDBJ databases">
        <title>Genomic Encyclopedia of Type Strains, Phase IV (KMG-V): Genome sequencing to study the core and pangenomes of soil and plant-associated prokaryotes.</title>
        <authorList>
            <person name="Whitman W."/>
        </authorList>
    </citation>
    <scope>NUCLEOTIDE SEQUENCE [LARGE SCALE GENOMIC DNA]</scope>
    <source>
        <strain evidence="9 10">BR 11865</strain>
    </source>
</reference>
<keyword evidence="2" id="KW-0808">Transferase</keyword>
<dbReference type="GO" id="GO:0006164">
    <property type="term" value="P:purine nucleotide biosynthetic process"/>
    <property type="evidence" value="ECO:0007669"/>
    <property type="project" value="TreeGrafter"/>
</dbReference>
<dbReference type="GO" id="GO:0016301">
    <property type="term" value="F:kinase activity"/>
    <property type="evidence" value="ECO:0007669"/>
    <property type="project" value="UniProtKB-KW"/>
</dbReference>
<dbReference type="NCBIfam" id="TIGR01251">
    <property type="entry name" value="ribP_PPkin"/>
    <property type="match status" value="1"/>
</dbReference>
<dbReference type="GO" id="GO:0005524">
    <property type="term" value="F:ATP binding"/>
    <property type="evidence" value="ECO:0007669"/>
    <property type="project" value="UniProtKB-KW"/>
</dbReference>
<dbReference type="EMBL" id="VITO01000014">
    <property type="protein sequence ID" value="TWB23172.1"/>
    <property type="molecule type" value="Genomic_DNA"/>
</dbReference>
<dbReference type="GO" id="GO:0006015">
    <property type="term" value="P:5-phosphoribose 1-diphosphate biosynthetic process"/>
    <property type="evidence" value="ECO:0007669"/>
    <property type="project" value="TreeGrafter"/>
</dbReference>
<dbReference type="PANTHER" id="PTHR10210:SF32">
    <property type="entry name" value="RIBOSE-PHOSPHATE PYROPHOSPHOKINASE 2"/>
    <property type="match status" value="1"/>
</dbReference>
<protein>
    <recommendedName>
        <fullName evidence="1">ribose-phosphate diphosphokinase</fullName>
        <ecNumber evidence="1">2.7.6.1</ecNumber>
    </recommendedName>
</protein>
<dbReference type="PANTHER" id="PTHR10210">
    <property type="entry name" value="RIBOSE-PHOSPHATE DIPHOSPHOKINASE FAMILY MEMBER"/>
    <property type="match status" value="1"/>
</dbReference>
<evidence type="ECO:0000256" key="7">
    <source>
        <dbReference type="ARBA" id="ARBA00049535"/>
    </source>
</evidence>
<dbReference type="Gene3D" id="3.40.50.2020">
    <property type="match status" value="2"/>
</dbReference>
<dbReference type="SMART" id="SM01400">
    <property type="entry name" value="Pribosyltran_N"/>
    <property type="match status" value="1"/>
</dbReference>
<evidence type="ECO:0000256" key="4">
    <source>
        <dbReference type="ARBA" id="ARBA00022741"/>
    </source>
</evidence>
<dbReference type="Pfam" id="PF14572">
    <property type="entry name" value="Pribosyl_synth"/>
    <property type="match status" value="1"/>
</dbReference>
<dbReference type="InterPro" id="IPR000836">
    <property type="entry name" value="PRTase_dom"/>
</dbReference>
<evidence type="ECO:0000256" key="3">
    <source>
        <dbReference type="ARBA" id="ARBA00022727"/>
    </source>
</evidence>
<sequence length="318" mass="34150">MTARPLTILALQDSHDYAQGVATHLALSPFPLEERRFEDGEVKIRPLVDVAGHDVHVVQSLHGDGAASVHDRLCRLAFLIACLKDNAAASVTLTAPYLCYARKDRRTQPFDPVTMRYVATMLEAMGVDRVMALEVHNPAAAENAFRRPFIHLETAGLFADHFRGLARDLPVTVVSPDTGGAKRAERFRQALQAVAGRAVDSGFVEKNRSGGFITGGALMGDVKDRAVIILDDLISTGATMVRAARACRLGGARLVHIAATHGLFNGGAATLFSDEVDSVVVTNSVTPVERPSLSDRKLTILDTSPLIAAAIRRLRAGT</sequence>
<dbReference type="GO" id="GO:0002189">
    <property type="term" value="C:ribose phosphate diphosphokinase complex"/>
    <property type="evidence" value="ECO:0007669"/>
    <property type="project" value="TreeGrafter"/>
</dbReference>
<dbReference type="GO" id="GO:0004749">
    <property type="term" value="F:ribose phosphate diphosphokinase activity"/>
    <property type="evidence" value="ECO:0007669"/>
    <property type="project" value="UniProtKB-EC"/>
</dbReference>
<comment type="catalytic activity">
    <reaction evidence="7">
        <text>D-ribose 5-phosphate + ATP = 5-phospho-alpha-D-ribose 1-diphosphate + AMP + H(+)</text>
        <dbReference type="Rhea" id="RHEA:15609"/>
        <dbReference type="ChEBI" id="CHEBI:15378"/>
        <dbReference type="ChEBI" id="CHEBI:30616"/>
        <dbReference type="ChEBI" id="CHEBI:58017"/>
        <dbReference type="ChEBI" id="CHEBI:78346"/>
        <dbReference type="ChEBI" id="CHEBI:456215"/>
        <dbReference type="EC" id="2.7.6.1"/>
    </reaction>
</comment>
<accession>A0A560FNI7</accession>
<dbReference type="InterPro" id="IPR029099">
    <property type="entry name" value="Pribosyltran_N"/>
</dbReference>
<evidence type="ECO:0000256" key="6">
    <source>
        <dbReference type="ARBA" id="ARBA00022840"/>
    </source>
</evidence>
<dbReference type="InterPro" id="IPR005946">
    <property type="entry name" value="Rib-P_diPkinase"/>
</dbReference>
<dbReference type="EC" id="2.7.6.1" evidence="1"/>
<evidence type="ECO:0000313" key="10">
    <source>
        <dbReference type="Proteomes" id="UP000316545"/>
    </source>
</evidence>
<keyword evidence="6" id="KW-0067">ATP-binding</keyword>
<dbReference type="RefSeq" id="WP_145618915.1">
    <property type="nucleotide sequence ID" value="NZ_JAYNFR010000019.1"/>
</dbReference>
<gene>
    <name evidence="9" type="ORF">FBZ88_11495</name>
</gene>
<dbReference type="Proteomes" id="UP000316545">
    <property type="component" value="Unassembled WGS sequence"/>
</dbReference>
<evidence type="ECO:0000259" key="8">
    <source>
        <dbReference type="Pfam" id="PF13793"/>
    </source>
</evidence>
<keyword evidence="3" id="KW-0545">Nucleotide biosynthesis</keyword>
<comment type="caution">
    <text evidence="9">The sequence shown here is derived from an EMBL/GenBank/DDBJ whole genome shotgun (WGS) entry which is preliminary data.</text>
</comment>
<dbReference type="InterPro" id="IPR029057">
    <property type="entry name" value="PRTase-like"/>
</dbReference>
<dbReference type="Pfam" id="PF13793">
    <property type="entry name" value="Pribosyltran_N"/>
    <property type="match status" value="1"/>
</dbReference>
<dbReference type="GO" id="GO:0005737">
    <property type="term" value="C:cytoplasm"/>
    <property type="evidence" value="ECO:0007669"/>
    <property type="project" value="TreeGrafter"/>
</dbReference>
<dbReference type="CDD" id="cd06223">
    <property type="entry name" value="PRTases_typeI"/>
    <property type="match status" value="1"/>
</dbReference>
<dbReference type="SUPFAM" id="SSF53271">
    <property type="entry name" value="PRTase-like"/>
    <property type="match status" value="2"/>
</dbReference>
<keyword evidence="10" id="KW-1185">Reference proteome</keyword>
<keyword evidence="4" id="KW-0547">Nucleotide-binding</keyword>
<name>A0A560FNI7_9PROT</name>
<evidence type="ECO:0000313" key="9">
    <source>
        <dbReference type="EMBL" id="TWB23172.1"/>
    </source>
</evidence>
<evidence type="ECO:0000256" key="1">
    <source>
        <dbReference type="ARBA" id="ARBA00013247"/>
    </source>
</evidence>
<evidence type="ECO:0000256" key="5">
    <source>
        <dbReference type="ARBA" id="ARBA00022777"/>
    </source>
</evidence>
<proteinExistence type="predicted"/>
<organism evidence="9 10">
    <name type="scientific">Nitrospirillum amazonense</name>
    <dbReference type="NCBI Taxonomy" id="28077"/>
    <lineage>
        <taxon>Bacteria</taxon>
        <taxon>Pseudomonadati</taxon>
        <taxon>Pseudomonadota</taxon>
        <taxon>Alphaproteobacteria</taxon>
        <taxon>Rhodospirillales</taxon>
        <taxon>Azospirillaceae</taxon>
        <taxon>Nitrospirillum</taxon>
    </lineage>
</organism>
<feature type="domain" description="Ribose-phosphate pyrophosphokinase N-terminal" evidence="8">
    <location>
        <begin position="7"/>
        <end position="126"/>
    </location>
</feature>
<dbReference type="AlphaFoldDB" id="A0A560FNI7"/>
<evidence type="ECO:0000256" key="2">
    <source>
        <dbReference type="ARBA" id="ARBA00022679"/>
    </source>
</evidence>
<dbReference type="GO" id="GO:0000287">
    <property type="term" value="F:magnesium ion binding"/>
    <property type="evidence" value="ECO:0007669"/>
    <property type="project" value="InterPro"/>
</dbReference>
<keyword evidence="5 9" id="KW-0418">Kinase</keyword>